<organism evidence="2">
    <name type="scientific">marine sediment metagenome</name>
    <dbReference type="NCBI Taxonomy" id="412755"/>
    <lineage>
        <taxon>unclassified sequences</taxon>
        <taxon>metagenomes</taxon>
        <taxon>ecological metagenomes</taxon>
    </lineage>
</organism>
<name>X1HY36_9ZZZZ</name>
<evidence type="ECO:0000313" key="2">
    <source>
        <dbReference type="EMBL" id="GAH58744.1"/>
    </source>
</evidence>
<reference evidence="2" key="1">
    <citation type="journal article" date="2014" name="Front. Microbiol.">
        <title>High frequency of phylogenetically diverse reductive dehalogenase-homologous genes in deep subseafloor sedimentary metagenomes.</title>
        <authorList>
            <person name="Kawai M."/>
            <person name="Futagami T."/>
            <person name="Toyoda A."/>
            <person name="Takaki Y."/>
            <person name="Nishi S."/>
            <person name="Hori S."/>
            <person name="Arai W."/>
            <person name="Tsubouchi T."/>
            <person name="Morono Y."/>
            <person name="Uchiyama I."/>
            <person name="Ito T."/>
            <person name="Fujiyama A."/>
            <person name="Inagaki F."/>
            <person name="Takami H."/>
        </authorList>
    </citation>
    <scope>NUCLEOTIDE SEQUENCE</scope>
    <source>
        <strain evidence="2">Expedition CK06-06</strain>
    </source>
</reference>
<evidence type="ECO:0008006" key="3">
    <source>
        <dbReference type="Google" id="ProtNLM"/>
    </source>
</evidence>
<protein>
    <recommendedName>
        <fullName evidence="3">Peptidase S26 domain-containing protein</fullName>
    </recommendedName>
</protein>
<comment type="caution">
    <text evidence="2">The sequence shown here is derived from an EMBL/GenBank/DDBJ whole genome shotgun (WGS) entry which is preliminary data.</text>
</comment>
<feature type="non-terminal residue" evidence="2">
    <location>
        <position position="1"/>
    </location>
</feature>
<keyword evidence="1" id="KW-1133">Transmembrane helix</keyword>
<dbReference type="AlphaFoldDB" id="X1HY36"/>
<gene>
    <name evidence="2" type="ORF">S03H2_28708</name>
</gene>
<accession>X1HY36</accession>
<sequence>DARGLWYDAPDTPIVHRVVKKWQTTSGWYFRTKGDASPTIDGAAIPENRIYGIMCGKIQFIGWLIIALTNPIILISVIVVILLFPFMLRRKKKEILENY</sequence>
<feature type="transmembrane region" description="Helical" evidence="1">
    <location>
        <begin position="60"/>
        <end position="84"/>
    </location>
</feature>
<evidence type="ECO:0000256" key="1">
    <source>
        <dbReference type="SAM" id="Phobius"/>
    </source>
</evidence>
<keyword evidence="1" id="KW-0812">Transmembrane</keyword>
<dbReference type="EMBL" id="BARU01017300">
    <property type="protein sequence ID" value="GAH58744.1"/>
    <property type="molecule type" value="Genomic_DNA"/>
</dbReference>
<proteinExistence type="predicted"/>
<keyword evidence="1" id="KW-0472">Membrane</keyword>